<sequence length="220" mass="24013">MPDSARIIMLGRQGAGKGTQCVRLAEHFGVPHISTGEMLRAAIRKDTPVGRSVKKVLDAGELVNDELMISLVQGRIGEDDARISGYILDGFPRTVGQAQSLDHITEVRPINMVIDLDVKRELVLERLSARRTCEQCGANYVATGNDPNPWKCDKCGSPVVQRADDTPAAISHRLDLYDAMTAPLIDHYSAKSVLVTVDGLGTPDEVFARLRLAVEGLQQR</sequence>
<evidence type="ECO:0000256" key="1">
    <source>
        <dbReference type="ARBA" id="ARBA00022679"/>
    </source>
</evidence>
<dbReference type="InterPro" id="IPR033690">
    <property type="entry name" value="Adenylat_kinase_CS"/>
</dbReference>
<dbReference type="EMBL" id="CAEZZM010000011">
    <property type="protein sequence ID" value="CAB4755835.1"/>
    <property type="molecule type" value="Genomic_DNA"/>
</dbReference>
<dbReference type="GO" id="GO:0005524">
    <property type="term" value="F:ATP binding"/>
    <property type="evidence" value="ECO:0007669"/>
    <property type="project" value="InterPro"/>
</dbReference>
<evidence type="ECO:0000256" key="3">
    <source>
        <dbReference type="ARBA" id="ARBA00022777"/>
    </source>
</evidence>
<organism evidence="7">
    <name type="scientific">freshwater metagenome</name>
    <dbReference type="NCBI Taxonomy" id="449393"/>
    <lineage>
        <taxon>unclassified sequences</taxon>
        <taxon>metagenomes</taxon>
        <taxon>ecological metagenomes</taxon>
    </lineage>
</organism>
<dbReference type="Gene3D" id="3.40.50.300">
    <property type="entry name" value="P-loop containing nucleotide triphosphate hydrolases"/>
    <property type="match status" value="1"/>
</dbReference>
<dbReference type="GO" id="GO:0004017">
    <property type="term" value="F:AMP kinase activity"/>
    <property type="evidence" value="ECO:0007669"/>
    <property type="project" value="InterPro"/>
</dbReference>
<evidence type="ECO:0000313" key="6">
    <source>
        <dbReference type="EMBL" id="CAB4653682.1"/>
    </source>
</evidence>
<dbReference type="NCBIfam" id="NF001381">
    <property type="entry name" value="PRK00279.1-3"/>
    <property type="match status" value="1"/>
</dbReference>
<proteinExistence type="inferred from homology"/>
<dbReference type="InterPro" id="IPR007862">
    <property type="entry name" value="Adenylate_kinase_lid-dom"/>
</dbReference>
<dbReference type="SUPFAM" id="SSF57774">
    <property type="entry name" value="Microbial and mitochondrial ADK, insert 'zinc finger' domain"/>
    <property type="match status" value="1"/>
</dbReference>
<dbReference type="SUPFAM" id="SSF52540">
    <property type="entry name" value="P-loop containing nucleoside triphosphate hydrolases"/>
    <property type="match status" value="1"/>
</dbReference>
<evidence type="ECO:0000256" key="2">
    <source>
        <dbReference type="ARBA" id="ARBA00022741"/>
    </source>
</evidence>
<feature type="domain" description="Adenylate kinase active site lid" evidence="4">
    <location>
        <begin position="130"/>
        <end position="164"/>
    </location>
</feature>
<reference evidence="7" key="1">
    <citation type="submission" date="2020-05" db="EMBL/GenBank/DDBJ databases">
        <authorList>
            <person name="Chiriac C."/>
            <person name="Salcher M."/>
            <person name="Ghai R."/>
            <person name="Kavagutti S V."/>
        </authorList>
    </citation>
    <scope>NUCLEOTIDE SEQUENCE</scope>
</reference>
<dbReference type="Pfam" id="PF00406">
    <property type="entry name" value="ADK"/>
    <property type="match status" value="1"/>
</dbReference>
<dbReference type="PANTHER" id="PTHR23359">
    <property type="entry name" value="NUCLEOTIDE KINASE"/>
    <property type="match status" value="1"/>
</dbReference>
<dbReference type="AlphaFoldDB" id="A0A6J6U8Z9"/>
<dbReference type="FunFam" id="3.40.50.300:FF:000106">
    <property type="entry name" value="Adenylate kinase mitochondrial"/>
    <property type="match status" value="1"/>
</dbReference>
<keyword evidence="3" id="KW-0418">Kinase</keyword>
<dbReference type="InterPro" id="IPR006259">
    <property type="entry name" value="Adenyl_kin_sub"/>
</dbReference>
<dbReference type="PROSITE" id="PS00113">
    <property type="entry name" value="ADENYLATE_KINASE"/>
    <property type="match status" value="1"/>
</dbReference>
<dbReference type="EMBL" id="CAEZWH010000102">
    <property type="protein sequence ID" value="CAB4653682.1"/>
    <property type="molecule type" value="Genomic_DNA"/>
</dbReference>
<accession>A0A6J6U8Z9</accession>
<gene>
    <name evidence="5" type="ORF">UFOPK2166_00281</name>
    <name evidence="6" type="ORF">UFOPK2195_00621</name>
    <name evidence="7" type="ORF">UFOPK2872_00207</name>
</gene>
<dbReference type="CDD" id="cd01428">
    <property type="entry name" value="ADK"/>
    <property type="match status" value="1"/>
</dbReference>
<dbReference type="HAMAP" id="MF_00235">
    <property type="entry name" value="Adenylate_kinase_Adk"/>
    <property type="match status" value="1"/>
</dbReference>
<evidence type="ECO:0000259" key="4">
    <source>
        <dbReference type="Pfam" id="PF05191"/>
    </source>
</evidence>
<keyword evidence="2" id="KW-0547">Nucleotide-binding</keyword>
<dbReference type="InterPro" id="IPR000850">
    <property type="entry name" value="Adenylat/UMP-CMP_kin"/>
</dbReference>
<dbReference type="InterPro" id="IPR036193">
    <property type="entry name" value="ADK_active_lid_dom_sf"/>
</dbReference>
<evidence type="ECO:0000313" key="5">
    <source>
        <dbReference type="EMBL" id="CAB4641961.1"/>
    </source>
</evidence>
<name>A0A6J6U8Z9_9ZZZZ</name>
<evidence type="ECO:0000313" key="7">
    <source>
        <dbReference type="EMBL" id="CAB4755835.1"/>
    </source>
</evidence>
<dbReference type="Pfam" id="PF05191">
    <property type="entry name" value="ADK_lid"/>
    <property type="match status" value="1"/>
</dbReference>
<dbReference type="NCBIfam" id="TIGR01351">
    <property type="entry name" value="adk"/>
    <property type="match status" value="1"/>
</dbReference>
<dbReference type="InterPro" id="IPR027417">
    <property type="entry name" value="P-loop_NTPase"/>
</dbReference>
<dbReference type="EMBL" id="CAEZWB010000020">
    <property type="protein sequence ID" value="CAB4641961.1"/>
    <property type="molecule type" value="Genomic_DNA"/>
</dbReference>
<dbReference type="PRINTS" id="PR00094">
    <property type="entry name" value="ADENYLTKNASE"/>
</dbReference>
<keyword evidence="1" id="KW-0808">Transferase</keyword>
<protein>
    <submittedName>
        <fullName evidence="7">Unannotated protein</fullName>
    </submittedName>
</protein>